<feature type="non-terminal residue" evidence="1">
    <location>
        <position position="56"/>
    </location>
</feature>
<name>A0ACC1JIY9_9FUNG</name>
<gene>
    <name evidence="1" type="ORF">IWQ57_006777</name>
</gene>
<reference evidence="1" key="1">
    <citation type="submission" date="2022-07" db="EMBL/GenBank/DDBJ databases">
        <title>Phylogenomic reconstructions and comparative analyses of Kickxellomycotina fungi.</title>
        <authorList>
            <person name="Reynolds N.K."/>
            <person name="Stajich J.E."/>
            <person name="Barry K."/>
            <person name="Grigoriev I.V."/>
            <person name="Crous P."/>
            <person name="Smith M.E."/>
        </authorList>
    </citation>
    <scope>NUCLEOTIDE SEQUENCE</scope>
    <source>
        <strain evidence="1">CBS 109366</strain>
    </source>
</reference>
<accession>A0ACC1JIY9</accession>
<proteinExistence type="predicted"/>
<dbReference type="EMBL" id="JANBUJ010004050">
    <property type="protein sequence ID" value="KAJ2758620.1"/>
    <property type="molecule type" value="Genomic_DNA"/>
</dbReference>
<dbReference type="Proteomes" id="UP001140234">
    <property type="component" value="Unassembled WGS sequence"/>
</dbReference>
<comment type="caution">
    <text evidence="1">The sequence shown here is derived from an EMBL/GenBank/DDBJ whole genome shotgun (WGS) entry which is preliminary data.</text>
</comment>
<organism evidence="1 2">
    <name type="scientific">Coemansia nantahalensis</name>
    <dbReference type="NCBI Taxonomy" id="2789366"/>
    <lineage>
        <taxon>Eukaryota</taxon>
        <taxon>Fungi</taxon>
        <taxon>Fungi incertae sedis</taxon>
        <taxon>Zoopagomycota</taxon>
        <taxon>Kickxellomycotina</taxon>
        <taxon>Kickxellomycetes</taxon>
        <taxon>Kickxellales</taxon>
        <taxon>Kickxellaceae</taxon>
        <taxon>Coemansia</taxon>
    </lineage>
</organism>
<evidence type="ECO:0000313" key="1">
    <source>
        <dbReference type="EMBL" id="KAJ2758620.1"/>
    </source>
</evidence>
<protein>
    <submittedName>
        <fullName evidence="1">Uncharacterized protein</fullName>
    </submittedName>
</protein>
<keyword evidence="2" id="KW-1185">Reference proteome</keyword>
<sequence>QDGAGPDGARPVEVHQDRRARVPDRCGPRPEAPGHSDVQDRALGDKVERGRRGLLV</sequence>
<feature type="non-terminal residue" evidence="1">
    <location>
        <position position="1"/>
    </location>
</feature>
<evidence type="ECO:0000313" key="2">
    <source>
        <dbReference type="Proteomes" id="UP001140234"/>
    </source>
</evidence>